<dbReference type="EMBL" id="DS547797">
    <property type="protein sequence ID" value="EDR30210.1"/>
    <property type="molecule type" value="Genomic_DNA"/>
</dbReference>
<evidence type="ECO:0000256" key="3">
    <source>
        <dbReference type="PROSITE-ProRule" id="PRU10133"/>
    </source>
</evidence>
<accession>B0E5H6</accession>
<dbReference type="OrthoDB" id="7851174at2759"/>
<dbReference type="PANTHER" id="PTHR24067">
    <property type="entry name" value="UBIQUITIN-CONJUGATING ENZYME E2"/>
    <property type="match status" value="1"/>
</dbReference>
<evidence type="ECO:0000256" key="1">
    <source>
        <dbReference type="ARBA" id="ARBA00022679"/>
    </source>
</evidence>
<evidence type="ECO:0000313" key="6">
    <source>
        <dbReference type="EMBL" id="EDR26867.1"/>
    </source>
</evidence>
<dbReference type="Gene3D" id="3.10.110.10">
    <property type="entry name" value="Ubiquitin Conjugating Enzyme"/>
    <property type="match status" value="1"/>
</dbReference>
<dbReference type="Pfam" id="PF00179">
    <property type="entry name" value="UQ_con"/>
    <property type="match status" value="1"/>
</dbReference>
<keyword evidence="1" id="KW-0808">Transferase</keyword>
<dbReference type="RefSeq" id="XP_001736864.1">
    <property type="nucleotide sequence ID" value="XM_001736812.1"/>
</dbReference>
<evidence type="ECO:0000313" key="7">
    <source>
        <dbReference type="EMBL" id="EDR30210.1"/>
    </source>
</evidence>
<dbReference type="InterPro" id="IPR000608">
    <property type="entry name" value="UBC"/>
</dbReference>
<dbReference type="InterPro" id="IPR023313">
    <property type="entry name" value="UBQ-conjugating_AS"/>
</dbReference>
<dbReference type="KEGG" id="edi:EDI_234540"/>
<evidence type="ECO:0000259" key="5">
    <source>
        <dbReference type="PROSITE" id="PS50127"/>
    </source>
</evidence>
<dbReference type="SMART" id="SM00212">
    <property type="entry name" value="UBCc"/>
    <property type="match status" value="1"/>
</dbReference>
<dbReference type="GO" id="GO:0016874">
    <property type="term" value="F:ligase activity"/>
    <property type="evidence" value="ECO:0007669"/>
    <property type="project" value="UniProtKB-KW"/>
</dbReference>
<keyword evidence="4" id="KW-0067">ATP-binding</keyword>
<protein>
    <submittedName>
        <fullName evidence="7">Ubiquitin-conjugating enzyme E2-17 kDa, putative</fullName>
        <ecNumber evidence="7">6.3.2.19</ecNumber>
    </submittedName>
</protein>
<dbReference type="GO" id="GO:0016740">
    <property type="term" value="F:transferase activity"/>
    <property type="evidence" value="ECO:0007669"/>
    <property type="project" value="UniProtKB-KW"/>
</dbReference>
<organism evidence="8">
    <name type="scientific">Entamoeba dispar (strain ATCC PRA-260 / SAW760)</name>
    <dbReference type="NCBI Taxonomy" id="370354"/>
    <lineage>
        <taxon>Eukaryota</taxon>
        <taxon>Amoebozoa</taxon>
        <taxon>Evosea</taxon>
        <taxon>Archamoebae</taxon>
        <taxon>Mastigamoebida</taxon>
        <taxon>Entamoebidae</taxon>
        <taxon>Entamoeba</taxon>
    </lineage>
</organism>
<dbReference type="RefSeq" id="XP_001733654.1">
    <property type="nucleotide sequence ID" value="XM_001733602.1"/>
</dbReference>
<feature type="active site" description="Glycyl thioester intermediate" evidence="3">
    <location>
        <position position="90"/>
    </location>
</feature>
<dbReference type="PROSITE" id="PS50127">
    <property type="entry name" value="UBC_2"/>
    <property type="match status" value="1"/>
</dbReference>
<dbReference type="VEuPathDB" id="AmoebaDB:EDI_085680"/>
<dbReference type="EMBL" id="DS549013">
    <property type="protein sequence ID" value="EDR26867.1"/>
    <property type="molecule type" value="Genomic_DNA"/>
</dbReference>
<dbReference type="KEGG" id="edi:EDI_085680"/>
<dbReference type="InterPro" id="IPR016135">
    <property type="entry name" value="UBQ-conjugating_enzyme/RWD"/>
</dbReference>
<dbReference type="AlphaFoldDB" id="B0E5H6"/>
<feature type="domain" description="UBC core" evidence="5">
    <location>
        <begin position="6"/>
        <end position="153"/>
    </location>
</feature>
<evidence type="ECO:0000256" key="2">
    <source>
        <dbReference type="ARBA" id="ARBA00022786"/>
    </source>
</evidence>
<dbReference type="GO" id="GO:0005524">
    <property type="term" value="F:ATP binding"/>
    <property type="evidence" value="ECO:0007669"/>
    <property type="project" value="UniProtKB-UniRule"/>
</dbReference>
<keyword evidence="4" id="KW-0547">Nucleotide-binding</keyword>
<keyword evidence="8" id="KW-1185">Reference proteome</keyword>
<dbReference type="OMA" id="ANFKHFF"/>
<name>B0E5H6_ENTDS</name>
<reference evidence="8" key="1">
    <citation type="submission" date="2007-12" db="EMBL/GenBank/DDBJ databases">
        <title>Annotation of Entamoeba dispar SAW760.</title>
        <authorList>
            <person name="Lorenzi H."/>
            <person name="Inman J."/>
            <person name="Schobel S."/>
            <person name="Amedeo P."/>
            <person name="Caler E."/>
        </authorList>
    </citation>
    <scope>NUCLEOTIDE SEQUENCE [LARGE SCALE GENOMIC DNA]</scope>
    <source>
        <strain evidence="8">ATCC PRA-260 / SAW760</strain>
    </source>
</reference>
<comment type="similarity">
    <text evidence="4">Belongs to the ubiquitin-conjugating enzyme family.</text>
</comment>
<evidence type="ECO:0000313" key="8">
    <source>
        <dbReference type="Proteomes" id="UP000008076"/>
    </source>
</evidence>
<evidence type="ECO:0000256" key="4">
    <source>
        <dbReference type="RuleBase" id="RU362109"/>
    </source>
</evidence>
<dbReference type="InterPro" id="IPR050113">
    <property type="entry name" value="Ub_conjugating_enzyme"/>
</dbReference>
<dbReference type="FunFam" id="3.10.110.10:FF:000110">
    <property type="entry name" value="Ubiquitin-conjugating enzyme family protein"/>
    <property type="match status" value="1"/>
</dbReference>
<keyword evidence="2 4" id="KW-0833">Ubl conjugation pathway</keyword>
<dbReference type="VEuPathDB" id="AmoebaDB:EDI_234540"/>
<proteinExistence type="inferred from homology"/>
<reference evidence="7" key="2">
    <citation type="submission" date="2007-12" db="EMBL/GenBank/DDBJ databases">
        <authorList>
            <person name="Lorenzi H."/>
            <person name="Inman J."/>
            <person name="Schobel S."/>
            <person name="Amedeo P."/>
            <person name="Caler E."/>
        </authorList>
    </citation>
    <scope>NUCLEOTIDE SEQUENCE</scope>
    <source>
        <strain evidence="7">SAW760</strain>
    </source>
</reference>
<dbReference type="EC" id="6.3.2.19" evidence="7"/>
<dbReference type="GeneID" id="5881874"/>
<dbReference type="GeneID" id="5878544"/>
<sequence>MSSNQMRQRRIAQETKNILKNPPTGIKVTIDENNIDYWKAIIDGPPDTPYEGGKFALDVFLPENYPYSPPIIKFATKVYHPNISFFGKICLDTLKPQGWVCAMQISSVLQTIQQLLASPNLEDPLNLEVNNLWLSNPEQAKSNARNYTQKYAHAQ</sequence>
<dbReference type="Proteomes" id="UP000008076">
    <property type="component" value="Unassembled WGS sequence"/>
</dbReference>
<gene>
    <name evidence="6" type="ORF">EDI_085680</name>
    <name evidence="7" type="ORF">EDI_234540</name>
</gene>
<dbReference type="SUPFAM" id="SSF54495">
    <property type="entry name" value="UBC-like"/>
    <property type="match status" value="1"/>
</dbReference>
<dbReference type="eggNOG" id="KOG0417">
    <property type="taxonomic scope" value="Eukaryota"/>
</dbReference>
<dbReference type="PROSITE" id="PS00183">
    <property type="entry name" value="UBC_1"/>
    <property type="match status" value="1"/>
</dbReference>
<keyword evidence="7" id="KW-0436">Ligase</keyword>